<dbReference type="OMA" id="CANRGRY"/>
<dbReference type="AlphaFoldDB" id="C8V013"/>
<reference evidence="8" key="1">
    <citation type="journal article" date="2005" name="Nature">
        <title>Sequencing of Aspergillus nidulans and comparative analysis with A. fumigatus and A. oryzae.</title>
        <authorList>
            <person name="Galagan J.E."/>
            <person name="Calvo S.E."/>
            <person name="Cuomo C."/>
            <person name="Ma L.J."/>
            <person name="Wortman J.R."/>
            <person name="Batzoglou S."/>
            <person name="Lee S.I."/>
            <person name="Basturkmen M."/>
            <person name="Spevak C.C."/>
            <person name="Clutterbuck J."/>
            <person name="Kapitonov V."/>
            <person name="Jurka J."/>
            <person name="Scazzocchio C."/>
            <person name="Farman M."/>
            <person name="Butler J."/>
            <person name="Purcell S."/>
            <person name="Harris S."/>
            <person name="Braus G.H."/>
            <person name="Draht O."/>
            <person name="Busch S."/>
            <person name="D'Enfert C."/>
            <person name="Bouchier C."/>
            <person name="Goldman G.H."/>
            <person name="Bell-Pedersen D."/>
            <person name="Griffiths-Jones S."/>
            <person name="Doonan J.H."/>
            <person name="Yu J."/>
            <person name="Vienken K."/>
            <person name="Pain A."/>
            <person name="Freitag M."/>
            <person name="Selker E.U."/>
            <person name="Archer D.B."/>
            <person name="Penalva M.A."/>
            <person name="Oakley B.R."/>
            <person name="Momany M."/>
            <person name="Tanaka T."/>
            <person name="Kumagai T."/>
            <person name="Asai K."/>
            <person name="Machida M."/>
            <person name="Nierman W.C."/>
            <person name="Denning D.W."/>
            <person name="Caddick M."/>
            <person name="Hynes M."/>
            <person name="Paoletti M."/>
            <person name="Fischer R."/>
            <person name="Miller B."/>
            <person name="Dyer P."/>
            <person name="Sachs M.S."/>
            <person name="Osmani S.A."/>
            <person name="Birren B.W."/>
        </authorList>
    </citation>
    <scope>NUCLEOTIDE SEQUENCE [LARGE SCALE GENOMIC DNA]</scope>
    <source>
        <strain evidence="8">FGSC A4 / ATCC 38163 / CBS 112.46 / NRRL 194 / M139</strain>
    </source>
</reference>
<dbReference type="InterPro" id="IPR036318">
    <property type="entry name" value="FAD-bd_PCMH-like_sf"/>
</dbReference>
<protein>
    <submittedName>
        <fullName evidence="7">FAD binding oxidoreductase, putative (AFU_orthologue AFUA_4G14630)</fullName>
    </submittedName>
</protein>
<dbReference type="Gene3D" id="3.30.43.10">
    <property type="entry name" value="Uridine Diphospho-n-acetylenolpyruvylglucosamine Reductase, domain 2"/>
    <property type="match status" value="1"/>
</dbReference>
<dbReference type="HOGENOM" id="CLU_018354_10_0_1"/>
<dbReference type="InterPro" id="IPR006094">
    <property type="entry name" value="Oxid_FAD_bind_N"/>
</dbReference>
<dbReference type="eggNOG" id="ENOG502QVAM">
    <property type="taxonomic scope" value="Eukaryota"/>
</dbReference>
<dbReference type="InterPro" id="IPR016167">
    <property type="entry name" value="FAD-bd_PCMH_sub1"/>
</dbReference>
<dbReference type="KEGG" id="ani:ANIA_05846"/>
<accession>C8V013</accession>
<gene>
    <name evidence="7" type="ORF">ANIA_05846</name>
</gene>
<evidence type="ECO:0000256" key="2">
    <source>
        <dbReference type="ARBA" id="ARBA00005466"/>
    </source>
</evidence>
<keyword evidence="3" id="KW-0285">Flavoprotein</keyword>
<dbReference type="VEuPathDB" id="FungiDB:AN5846"/>
<dbReference type="RefSeq" id="XP_663450.2">
    <property type="nucleotide sequence ID" value="XM_658358.2"/>
</dbReference>
<comment type="cofactor">
    <cofactor evidence="1">
        <name>FAD</name>
        <dbReference type="ChEBI" id="CHEBI:57692"/>
    </cofactor>
</comment>
<organism evidence="7 8">
    <name type="scientific">Emericella nidulans (strain FGSC A4 / ATCC 38163 / CBS 112.46 / NRRL 194 / M139)</name>
    <name type="common">Aspergillus nidulans</name>
    <dbReference type="NCBI Taxonomy" id="227321"/>
    <lineage>
        <taxon>Eukaryota</taxon>
        <taxon>Fungi</taxon>
        <taxon>Dikarya</taxon>
        <taxon>Ascomycota</taxon>
        <taxon>Pezizomycotina</taxon>
        <taxon>Eurotiomycetes</taxon>
        <taxon>Eurotiomycetidae</taxon>
        <taxon>Eurotiales</taxon>
        <taxon>Aspergillaceae</taxon>
        <taxon>Aspergillus</taxon>
        <taxon>Aspergillus subgen. Nidulantes</taxon>
    </lineage>
</organism>
<dbReference type="SUPFAM" id="SSF56176">
    <property type="entry name" value="FAD-binding/transporter-associated domain-like"/>
    <property type="match status" value="1"/>
</dbReference>
<dbReference type="GO" id="GO:0005576">
    <property type="term" value="C:extracellular region"/>
    <property type="evidence" value="ECO:0000318"/>
    <property type="project" value="GO_Central"/>
</dbReference>
<keyword evidence="4" id="KW-0274">FAD</keyword>
<name>C8V013_EMENI</name>
<dbReference type="GeneID" id="2870751"/>
<reference evidence="8" key="2">
    <citation type="journal article" date="2009" name="Fungal Genet. Biol.">
        <title>The 2008 update of the Aspergillus nidulans genome annotation: a community effort.</title>
        <authorList>
            <person name="Wortman J.R."/>
            <person name="Gilsenan J.M."/>
            <person name="Joardar V."/>
            <person name="Deegan J."/>
            <person name="Clutterbuck J."/>
            <person name="Andersen M.R."/>
            <person name="Archer D."/>
            <person name="Bencina M."/>
            <person name="Braus G."/>
            <person name="Coutinho P."/>
            <person name="von Dohren H."/>
            <person name="Doonan J."/>
            <person name="Driessen A.J."/>
            <person name="Durek P."/>
            <person name="Espeso E."/>
            <person name="Fekete E."/>
            <person name="Flipphi M."/>
            <person name="Estrada C.G."/>
            <person name="Geysens S."/>
            <person name="Goldman G."/>
            <person name="de Groot P.W."/>
            <person name="Hansen K."/>
            <person name="Harris S.D."/>
            <person name="Heinekamp T."/>
            <person name="Helmstaedt K."/>
            <person name="Henrissat B."/>
            <person name="Hofmann G."/>
            <person name="Homan T."/>
            <person name="Horio T."/>
            <person name="Horiuchi H."/>
            <person name="James S."/>
            <person name="Jones M."/>
            <person name="Karaffa L."/>
            <person name="Karanyi Z."/>
            <person name="Kato M."/>
            <person name="Keller N."/>
            <person name="Kelly D.E."/>
            <person name="Kiel J.A."/>
            <person name="Kim J.M."/>
            <person name="van der Klei I.J."/>
            <person name="Klis F.M."/>
            <person name="Kovalchuk A."/>
            <person name="Krasevec N."/>
            <person name="Kubicek C.P."/>
            <person name="Liu B."/>
            <person name="Maccabe A."/>
            <person name="Meyer V."/>
            <person name="Mirabito P."/>
            <person name="Miskei M."/>
            <person name="Mos M."/>
            <person name="Mullins J."/>
            <person name="Nelson D.R."/>
            <person name="Nielsen J."/>
            <person name="Oakley B.R."/>
            <person name="Osmani S.A."/>
            <person name="Pakula T."/>
            <person name="Paszewski A."/>
            <person name="Paulsen I."/>
            <person name="Pilsyk S."/>
            <person name="Pocsi I."/>
            <person name="Punt P.J."/>
            <person name="Ram A.F."/>
            <person name="Ren Q."/>
            <person name="Robellet X."/>
            <person name="Robson G."/>
            <person name="Seiboth B."/>
            <person name="van Solingen P."/>
            <person name="Specht T."/>
            <person name="Sun J."/>
            <person name="Taheri-Talesh N."/>
            <person name="Takeshita N."/>
            <person name="Ussery D."/>
            <person name="vanKuyk P.A."/>
            <person name="Visser H."/>
            <person name="van de Vondervoort P.J."/>
            <person name="de Vries R.P."/>
            <person name="Walton J."/>
            <person name="Xiang X."/>
            <person name="Xiong Y."/>
            <person name="Zeng A.P."/>
            <person name="Brandt B.W."/>
            <person name="Cornell M.J."/>
            <person name="van den Hondel C.A."/>
            <person name="Visser J."/>
            <person name="Oliver S.G."/>
            <person name="Turner G."/>
        </authorList>
    </citation>
    <scope>GENOME REANNOTATION</scope>
    <source>
        <strain evidence="8">FGSC A4 / ATCC 38163 / CBS 112.46 / NRRL 194 / M139</strain>
    </source>
</reference>
<comment type="similarity">
    <text evidence="2">Belongs to the oxygen-dependent FAD-linked oxidoreductase family.</text>
</comment>
<dbReference type="InterPro" id="IPR012951">
    <property type="entry name" value="BBE"/>
</dbReference>
<dbReference type="GO" id="GO:0016491">
    <property type="term" value="F:oxidoreductase activity"/>
    <property type="evidence" value="ECO:0007669"/>
    <property type="project" value="UniProtKB-KW"/>
</dbReference>
<dbReference type="InterPro" id="IPR050416">
    <property type="entry name" value="FAD-linked_Oxidoreductase"/>
</dbReference>
<keyword evidence="5" id="KW-0560">Oxidoreductase</keyword>
<keyword evidence="8" id="KW-1185">Reference proteome</keyword>
<dbReference type="InParanoid" id="C8V013"/>
<evidence type="ECO:0000259" key="6">
    <source>
        <dbReference type="PROSITE" id="PS51387"/>
    </source>
</evidence>
<evidence type="ECO:0000313" key="8">
    <source>
        <dbReference type="Proteomes" id="UP000000560"/>
    </source>
</evidence>
<dbReference type="OrthoDB" id="415825at2759"/>
<sequence>MPFMDYSLVQELRQQLAGTQAEITSLGSADYTESIRSWSDACKSDAGAVVHATCTSEVCLVVTFARDHHVEFVVKGGGYSTSGESATQGGIVISLDRMRGVSVDPKTQMVRVQGGARWDDVNRATAPYGLAVVGATASQTGVGGSTLGGGYGWLTGRYGLIVDSLLRATVVLANGSVLEASDEAHRDLFWAIRGAGQAFGAVTELEFRAHRLPDQVFGGLLYFKASKLFKVIDFANWFHEQQDEDSGLFFGFRAAPKSADESVIMAVLFYNGCQERATTFFAPLLALDPVINHTGMMPYWQLARQANVRFDRRRSRKSGGGTKLRFPPDKDLIPVLWRDFDQVMQEFPQMGDSVLAIELLPFSKLMSVPVEATACANRDHLYNVGLLLCWQDPRLDVFIDRYRQATLAKIQNSQYWAQVAGGGVAAYPNYAGHDFAARYLFGPNLPRLQQLKKIYDPYNAFRKWQDLLSSPA</sequence>
<dbReference type="STRING" id="227321.C8V013"/>
<evidence type="ECO:0000256" key="5">
    <source>
        <dbReference type="ARBA" id="ARBA00023002"/>
    </source>
</evidence>
<evidence type="ECO:0000256" key="3">
    <source>
        <dbReference type="ARBA" id="ARBA00022630"/>
    </source>
</evidence>
<dbReference type="PANTHER" id="PTHR42973">
    <property type="entry name" value="BINDING OXIDOREDUCTASE, PUTATIVE (AFU_ORTHOLOGUE AFUA_1G17690)-RELATED"/>
    <property type="match status" value="1"/>
</dbReference>
<evidence type="ECO:0000313" key="7">
    <source>
        <dbReference type="EMBL" id="CBF70720.1"/>
    </source>
</evidence>
<dbReference type="Gene3D" id="3.30.465.10">
    <property type="match status" value="1"/>
</dbReference>
<evidence type="ECO:0000256" key="1">
    <source>
        <dbReference type="ARBA" id="ARBA00001974"/>
    </source>
</evidence>
<dbReference type="EMBL" id="BN001301">
    <property type="protein sequence ID" value="CBF70720.1"/>
    <property type="molecule type" value="Genomic_DNA"/>
</dbReference>
<dbReference type="InterPro" id="IPR016166">
    <property type="entry name" value="FAD-bd_PCMH"/>
</dbReference>
<dbReference type="GO" id="GO:0071949">
    <property type="term" value="F:FAD binding"/>
    <property type="evidence" value="ECO:0007669"/>
    <property type="project" value="InterPro"/>
</dbReference>
<proteinExistence type="inferred from homology"/>
<dbReference type="GO" id="GO:0044550">
    <property type="term" value="P:secondary metabolite biosynthetic process"/>
    <property type="evidence" value="ECO:0000318"/>
    <property type="project" value="GO_Central"/>
</dbReference>
<dbReference type="PROSITE" id="PS51387">
    <property type="entry name" value="FAD_PCMH"/>
    <property type="match status" value="1"/>
</dbReference>
<dbReference type="Pfam" id="PF08031">
    <property type="entry name" value="BBE"/>
    <property type="match status" value="1"/>
</dbReference>
<dbReference type="Proteomes" id="UP000000560">
    <property type="component" value="Chromosome I"/>
</dbReference>
<dbReference type="Pfam" id="PF01565">
    <property type="entry name" value="FAD_binding_4"/>
    <property type="match status" value="1"/>
</dbReference>
<dbReference type="PANTHER" id="PTHR42973:SF39">
    <property type="entry name" value="FAD-BINDING PCMH-TYPE DOMAIN-CONTAINING PROTEIN"/>
    <property type="match status" value="1"/>
</dbReference>
<evidence type="ECO:0000256" key="4">
    <source>
        <dbReference type="ARBA" id="ARBA00022827"/>
    </source>
</evidence>
<feature type="domain" description="FAD-binding PCMH-type" evidence="6">
    <location>
        <begin position="42"/>
        <end position="212"/>
    </location>
</feature>
<dbReference type="InterPro" id="IPR016169">
    <property type="entry name" value="FAD-bd_PCMH_sub2"/>
</dbReference>
<dbReference type="Gene3D" id="3.40.462.20">
    <property type="match status" value="1"/>
</dbReference>